<organism evidence="11 12">
    <name type="scientific">Litomosoides sigmodontis</name>
    <name type="common">Filarial nematode worm</name>
    <dbReference type="NCBI Taxonomy" id="42156"/>
    <lineage>
        <taxon>Eukaryota</taxon>
        <taxon>Metazoa</taxon>
        <taxon>Ecdysozoa</taxon>
        <taxon>Nematoda</taxon>
        <taxon>Chromadorea</taxon>
        <taxon>Rhabditida</taxon>
        <taxon>Spirurina</taxon>
        <taxon>Spiruromorpha</taxon>
        <taxon>Filarioidea</taxon>
        <taxon>Onchocercidae</taxon>
        <taxon>Litomosoides</taxon>
    </lineage>
</organism>
<feature type="transmembrane region" description="Helical" evidence="9">
    <location>
        <begin position="394"/>
        <end position="418"/>
    </location>
</feature>
<dbReference type="STRING" id="42156.A0A3P6V9E8"/>
<feature type="transmembrane region" description="Helical" evidence="9">
    <location>
        <begin position="257"/>
        <end position="275"/>
    </location>
</feature>
<dbReference type="Pfam" id="PF03798">
    <property type="entry name" value="TRAM_LAG1_CLN8"/>
    <property type="match status" value="1"/>
</dbReference>
<sequence>MVSWCLPFFTRRYEIRDRIEGYAVYVGYEAQFPPYKLCVMVELRRSMGGRGKKTSPPFLSHEFIIQNHGDIMSCLLMIVVVGLLFQGTSALASIFIVPQYNDTFPLTTDSGMLYSKRSSKKNGFLRWFDFVFSDMPQLLVAACWLSCVEYVVDSGMRAVFFLVEPQAYYRTGLKDVAAVAFYAVGWITVHAILQEYVLDKLQRKLHLSKTKMSKFAESGQLFVFALYSVIHSGYIMHDLRMHLDLTKLWIGYPETHRHMTLHLKLFFIFQIAYWLHQFPEFYFQKVRKDEIQPRTLYSIIFLFFTIAAYFLNFNRLALALLFLEYGSQNIFHLTRLFHFAEKWNIAKTGFKIWNIVFVLVRLTSAVLAVLTLWYGLRSNETPYVDPVSGNFNTAFIRLNSLLCVLALQLYMLWNFVLFQVRRYREKHSKVKIDKQPRIQQKRRRHVNDDKFLEKSGAWDYDIVAGIITSAVF</sequence>
<feature type="transmembrane region" description="Helical" evidence="9">
    <location>
        <begin position="352"/>
        <end position="374"/>
    </location>
</feature>
<feature type="transmembrane region" description="Helical" evidence="9">
    <location>
        <begin position="295"/>
        <end position="311"/>
    </location>
</feature>
<keyword evidence="3" id="KW-0813">Transport</keyword>
<keyword evidence="5" id="KW-0653">Protein transport</keyword>
<evidence type="ECO:0000256" key="7">
    <source>
        <dbReference type="ARBA" id="ARBA00023136"/>
    </source>
</evidence>
<accession>A0A3P6V9E8</accession>
<evidence type="ECO:0000256" key="6">
    <source>
        <dbReference type="ARBA" id="ARBA00022989"/>
    </source>
</evidence>
<dbReference type="PANTHER" id="PTHR12371:SF11">
    <property type="entry name" value="TRANSLOCATING CHAIN-ASSOCIATED MEMBRANE PROTEIN"/>
    <property type="match status" value="1"/>
</dbReference>
<evidence type="ECO:0000313" key="12">
    <source>
        <dbReference type="Proteomes" id="UP000277928"/>
    </source>
</evidence>
<comment type="similarity">
    <text evidence="2">Belongs to the TRAM family.</text>
</comment>
<evidence type="ECO:0000313" key="11">
    <source>
        <dbReference type="EMBL" id="VDK86841.1"/>
    </source>
</evidence>
<protein>
    <recommendedName>
        <fullName evidence="10">TLC domain-containing protein</fullName>
    </recommendedName>
</protein>
<feature type="transmembrane region" description="Helical" evidence="9">
    <location>
        <begin position="74"/>
        <end position="97"/>
    </location>
</feature>
<dbReference type="EMBL" id="UYRX01000876">
    <property type="protein sequence ID" value="VDK86841.1"/>
    <property type="molecule type" value="Genomic_DNA"/>
</dbReference>
<dbReference type="SMART" id="SM00724">
    <property type="entry name" value="TLC"/>
    <property type="match status" value="1"/>
</dbReference>
<keyword evidence="12" id="KW-1185">Reference proteome</keyword>
<feature type="domain" description="TLC" evidence="10">
    <location>
        <begin position="213"/>
        <end position="426"/>
    </location>
</feature>
<dbReference type="AlphaFoldDB" id="A0A3P6V9E8"/>
<dbReference type="PANTHER" id="PTHR12371">
    <property type="entry name" value="TRANSLOCATION ASSOCIATED MEMBRANE PROTEIN"/>
    <property type="match status" value="1"/>
</dbReference>
<dbReference type="InterPro" id="IPR016447">
    <property type="entry name" value="Translocation_assoc_membrane"/>
</dbReference>
<keyword evidence="7 8" id="KW-0472">Membrane</keyword>
<feature type="transmembrane region" description="Helical" evidence="9">
    <location>
        <begin position="317"/>
        <end position="340"/>
    </location>
</feature>
<dbReference type="InterPro" id="IPR006634">
    <property type="entry name" value="TLC-dom"/>
</dbReference>
<evidence type="ECO:0000256" key="5">
    <source>
        <dbReference type="ARBA" id="ARBA00022927"/>
    </source>
</evidence>
<evidence type="ECO:0000256" key="3">
    <source>
        <dbReference type="ARBA" id="ARBA00022448"/>
    </source>
</evidence>
<evidence type="ECO:0000256" key="4">
    <source>
        <dbReference type="ARBA" id="ARBA00022692"/>
    </source>
</evidence>
<dbReference type="GO" id="GO:0045048">
    <property type="term" value="P:protein insertion into ER membrane"/>
    <property type="evidence" value="ECO:0007669"/>
    <property type="project" value="TreeGrafter"/>
</dbReference>
<proteinExistence type="inferred from homology"/>
<evidence type="ECO:0000259" key="10">
    <source>
        <dbReference type="PROSITE" id="PS50922"/>
    </source>
</evidence>
<feature type="transmembrane region" description="Helical" evidence="9">
    <location>
        <begin position="176"/>
        <end position="198"/>
    </location>
</feature>
<dbReference type="PROSITE" id="PS50922">
    <property type="entry name" value="TLC"/>
    <property type="match status" value="1"/>
</dbReference>
<dbReference type="GO" id="GO:0006616">
    <property type="term" value="P:SRP-dependent cotranslational protein targeting to membrane, translocation"/>
    <property type="evidence" value="ECO:0007669"/>
    <property type="project" value="InterPro"/>
</dbReference>
<reference evidence="11 12" key="1">
    <citation type="submission" date="2018-08" db="EMBL/GenBank/DDBJ databases">
        <authorList>
            <person name="Laetsch R D."/>
            <person name="Stevens L."/>
            <person name="Kumar S."/>
            <person name="Blaxter L. M."/>
        </authorList>
    </citation>
    <scope>NUCLEOTIDE SEQUENCE [LARGE SCALE GENOMIC DNA]</scope>
</reference>
<name>A0A3P6V9E8_LITSI</name>
<evidence type="ECO:0000256" key="2">
    <source>
        <dbReference type="ARBA" id="ARBA00005999"/>
    </source>
</evidence>
<comment type="subcellular location">
    <subcellularLocation>
        <location evidence="1">Membrane</location>
        <topology evidence="1">Multi-pass membrane protein</topology>
    </subcellularLocation>
</comment>
<dbReference type="OMA" id="HGFPELY"/>
<evidence type="ECO:0000256" key="1">
    <source>
        <dbReference type="ARBA" id="ARBA00004141"/>
    </source>
</evidence>
<dbReference type="Proteomes" id="UP000277928">
    <property type="component" value="Unassembled WGS sequence"/>
</dbReference>
<evidence type="ECO:0000256" key="8">
    <source>
        <dbReference type="PROSITE-ProRule" id="PRU00205"/>
    </source>
</evidence>
<keyword evidence="4 8" id="KW-0812">Transmembrane</keyword>
<gene>
    <name evidence="11" type="ORF">NLS_LOCUS7835</name>
</gene>
<keyword evidence="6 9" id="KW-1133">Transmembrane helix</keyword>
<dbReference type="OrthoDB" id="3053196at2759"/>
<dbReference type="GO" id="GO:0005789">
    <property type="term" value="C:endoplasmic reticulum membrane"/>
    <property type="evidence" value="ECO:0007669"/>
    <property type="project" value="TreeGrafter"/>
</dbReference>
<evidence type="ECO:0000256" key="9">
    <source>
        <dbReference type="SAM" id="Phobius"/>
    </source>
</evidence>
<feature type="transmembrane region" description="Helical" evidence="9">
    <location>
        <begin position="219"/>
        <end position="237"/>
    </location>
</feature>